<dbReference type="Proteomes" id="UP000194236">
    <property type="component" value="Unassembled WGS sequence"/>
</dbReference>
<dbReference type="SUPFAM" id="SSF51556">
    <property type="entry name" value="Metallo-dependent hydrolases"/>
    <property type="match status" value="1"/>
</dbReference>
<comment type="caution">
    <text evidence="3">The sequence shown here is derived from an EMBL/GenBank/DDBJ whole genome shotgun (WGS) entry which is preliminary data.</text>
</comment>
<name>A0A1Y3BQN4_EURMA</name>
<dbReference type="AlphaFoldDB" id="A0A1Y3BQN4"/>
<protein>
    <submittedName>
        <fullName evidence="3">Uncharacterized protein</fullName>
    </submittedName>
</protein>
<keyword evidence="4" id="KW-1185">Reference proteome</keyword>
<dbReference type="OrthoDB" id="413993at2759"/>
<dbReference type="GO" id="GO:0005829">
    <property type="term" value="C:cytosol"/>
    <property type="evidence" value="ECO:0007669"/>
    <property type="project" value="TreeGrafter"/>
</dbReference>
<sequence length="83" mass="9289">MNILSENVRCQVSQDFSTLPLDIADHYLLIDIGANLTNRKFQRDLQSVLQRAEDVGVKKIIVTGTSINSSREALRLARLHPGN</sequence>
<evidence type="ECO:0000256" key="2">
    <source>
        <dbReference type="ARBA" id="ARBA00022801"/>
    </source>
</evidence>
<evidence type="ECO:0000313" key="4">
    <source>
        <dbReference type="Proteomes" id="UP000194236"/>
    </source>
</evidence>
<organism evidence="3 4">
    <name type="scientific">Euroglyphus maynei</name>
    <name type="common">Mayne's house dust mite</name>
    <dbReference type="NCBI Taxonomy" id="6958"/>
    <lineage>
        <taxon>Eukaryota</taxon>
        <taxon>Metazoa</taxon>
        <taxon>Ecdysozoa</taxon>
        <taxon>Arthropoda</taxon>
        <taxon>Chelicerata</taxon>
        <taxon>Arachnida</taxon>
        <taxon>Acari</taxon>
        <taxon>Acariformes</taxon>
        <taxon>Sarcoptiformes</taxon>
        <taxon>Astigmata</taxon>
        <taxon>Psoroptidia</taxon>
        <taxon>Analgoidea</taxon>
        <taxon>Pyroglyphidae</taxon>
        <taxon>Pyroglyphinae</taxon>
        <taxon>Euroglyphus</taxon>
    </lineage>
</organism>
<dbReference type="PANTHER" id="PTHR10060:SF15">
    <property type="entry name" value="DEOXYRIBONUCLEASE TATDN1"/>
    <property type="match status" value="1"/>
</dbReference>
<reference evidence="3 4" key="1">
    <citation type="submission" date="2017-03" db="EMBL/GenBank/DDBJ databases">
        <title>Genome Survey of Euroglyphus maynei.</title>
        <authorList>
            <person name="Arlian L.G."/>
            <person name="Morgan M.S."/>
            <person name="Rider S.D."/>
        </authorList>
    </citation>
    <scope>NUCLEOTIDE SEQUENCE [LARGE SCALE GENOMIC DNA]</scope>
    <source>
        <strain evidence="3">Arlian Lab</strain>
        <tissue evidence="3">Whole body</tissue>
    </source>
</reference>
<dbReference type="PANTHER" id="PTHR10060">
    <property type="entry name" value="TATD FAMILY DEOXYRIBONUCLEASE"/>
    <property type="match status" value="1"/>
</dbReference>
<keyword evidence="2" id="KW-0378">Hydrolase</keyword>
<accession>A0A1Y3BQN4</accession>
<proteinExistence type="inferred from homology"/>
<dbReference type="GO" id="GO:0008310">
    <property type="term" value="F:single-stranded DNA 3'-5' DNA exonuclease activity"/>
    <property type="evidence" value="ECO:0007669"/>
    <property type="project" value="TreeGrafter"/>
</dbReference>
<dbReference type="Gene3D" id="3.20.20.140">
    <property type="entry name" value="Metal-dependent hydrolases"/>
    <property type="match status" value="1"/>
</dbReference>
<dbReference type="InterPro" id="IPR032466">
    <property type="entry name" value="Metal_Hydrolase"/>
</dbReference>
<evidence type="ECO:0000313" key="3">
    <source>
        <dbReference type="EMBL" id="OTF82387.1"/>
    </source>
</evidence>
<gene>
    <name evidence="3" type="ORF">BLA29_014876</name>
</gene>
<dbReference type="InterPro" id="IPR050891">
    <property type="entry name" value="TatD-type_Hydrolase"/>
</dbReference>
<dbReference type="EMBL" id="MUJZ01008687">
    <property type="protein sequence ID" value="OTF82387.1"/>
    <property type="molecule type" value="Genomic_DNA"/>
</dbReference>
<evidence type="ECO:0000256" key="1">
    <source>
        <dbReference type="ARBA" id="ARBA00009275"/>
    </source>
</evidence>
<comment type="similarity">
    <text evidence="1">Belongs to the metallo-dependent hydrolases superfamily. TatD-type hydrolase family.</text>
</comment>